<gene>
    <name evidence="1" type="ORF">SAMN05216588_115136</name>
</gene>
<dbReference type="RefSeq" id="WP_139207476.1">
    <property type="nucleotide sequence ID" value="NZ_FNDG01000015.1"/>
</dbReference>
<proteinExistence type="predicted"/>
<name>A0A1G8K1I3_9GAMM</name>
<dbReference type="AlphaFoldDB" id="A0A1G8K1I3"/>
<evidence type="ECO:0000313" key="1">
    <source>
        <dbReference type="EMBL" id="SDI37263.1"/>
    </source>
</evidence>
<sequence length="83" mass="9482">MGDEHDFGLSMAGTRPWYDVTMEHFMAWAELPKSPINYSLRQSINAARSLWPQALAASPMAEPHKQALQTHWRALQADFRIEA</sequence>
<dbReference type="GO" id="GO:0016301">
    <property type="term" value="F:kinase activity"/>
    <property type="evidence" value="ECO:0007669"/>
    <property type="project" value="UniProtKB-KW"/>
</dbReference>
<keyword evidence="1" id="KW-0418">Kinase</keyword>
<protein>
    <submittedName>
        <fullName evidence="1">Serine/threonine-protein kinase HipA</fullName>
    </submittedName>
</protein>
<dbReference type="EMBL" id="FNDG01000015">
    <property type="protein sequence ID" value="SDI37263.1"/>
    <property type="molecule type" value="Genomic_DNA"/>
</dbReference>
<evidence type="ECO:0000313" key="2">
    <source>
        <dbReference type="Proteomes" id="UP000198606"/>
    </source>
</evidence>
<accession>A0A1G8K1I3</accession>
<organism evidence="1 2">
    <name type="scientific">Phytopseudomonas flavescens</name>
    <dbReference type="NCBI Taxonomy" id="29435"/>
    <lineage>
        <taxon>Bacteria</taxon>
        <taxon>Pseudomonadati</taxon>
        <taxon>Pseudomonadota</taxon>
        <taxon>Gammaproteobacteria</taxon>
        <taxon>Pseudomonadales</taxon>
        <taxon>Pseudomonadaceae</taxon>
        <taxon>Phytopseudomonas</taxon>
    </lineage>
</organism>
<keyword evidence="1" id="KW-0808">Transferase</keyword>
<dbReference type="STRING" id="29435.SAMN05216588_115136"/>
<reference evidence="1 2" key="1">
    <citation type="submission" date="2016-10" db="EMBL/GenBank/DDBJ databases">
        <authorList>
            <person name="de Groot N.N."/>
        </authorList>
    </citation>
    <scope>NUCLEOTIDE SEQUENCE [LARGE SCALE GENOMIC DNA]</scope>
    <source>
        <strain evidence="1 2">LMG 18387</strain>
    </source>
</reference>
<dbReference type="Proteomes" id="UP000198606">
    <property type="component" value="Unassembled WGS sequence"/>
</dbReference>